<keyword evidence="4 7" id="KW-1133">Transmembrane helix</keyword>
<keyword evidence="3 6" id="KW-0812">Transmembrane</keyword>
<dbReference type="EMBL" id="QJJK01000011">
    <property type="protein sequence ID" value="PXW54499.1"/>
    <property type="molecule type" value="Genomic_DNA"/>
</dbReference>
<dbReference type="InterPro" id="IPR037294">
    <property type="entry name" value="ABC_BtuC-like"/>
</dbReference>
<evidence type="ECO:0000256" key="5">
    <source>
        <dbReference type="ARBA" id="ARBA00023136"/>
    </source>
</evidence>
<reference evidence="8 9" key="1">
    <citation type="submission" date="2018-05" db="EMBL/GenBank/DDBJ databases">
        <title>Genomic Encyclopedia of Type Strains, Phase IV (KMG-IV): sequencing the most valuable type-strain genomes for metagenomic binning, comparative biology and taxonomic classification.</title>
        <authorList>
            <person name="Goeker M."/>
        </authorList>
    </citation>
    <scope>NUCLEOTIDE SEQUENCE [LARGE SCALE GENOMIC DNA]</scope>
    <source>
        <strain evidence="8 9">DSM 6462</strain>
    </source>
</reference>
<dbReference type="SUPFAM" id="SSF81345">
    <property type="entry name" value="ABC transporter involved in vitamin B12 uptake, BtuC"/>
    <property type="match status" value="1"/>
</dbReference>
<organism evidence="8 9">
    <name type="scientific">Chelatococcus asaccharovorans</name>
    <dbReference type="NCBI Taxonomy" id="28210"/>
    <lineage>
        <taxon>Bacteria</taxon>
        <taxon>Pseudomonadati</taxon>
        <taxon>Pseudomonadota</taxon>
        <taxon>Alphaproteobacteria</taxon>
        <taxon>Hyphomicrobiales</taxon>
        <taxon>Chelatococcaceae</taxon>
        <taxon>Chelatococcus</taxon>
    </lineage>
</organism>
<dbReference type="Gene3D" id="1.10.3470.10">
    <property type="entry name" value="ABC transporter involved in vitamin B12 uptake, BtuC"/>
    <property type="match status" value="1"/>
</dbReference>
<feature type="transmembrane region" description="Helical" evidence="7">
    <location>
        <begin position="140"/>
        <end position="163"/>
    </location>
</feature>
<dbReference type="InterPro" id="IPR001626">
    <property type="entry name" value="ABC_TroCD"/>
</dbReference>
<dbReference type="PANTHER" id="PTHR30477:SF13">
    <property type="entry name" value="IRON TRANSPORT SYSTEM MEMBRANE PROTEIN HI_0360-RELATED"/>
    <property type="match status" value="1"/>
</dbReference>
<dbReference type="GO" id="GO:0043190">
    <property type="term" value="C:ATP-binding cassette (ABC) transporter complex"/>
    <property type="evidence" value="ECO:0007669"/>
    <property type="project" value="InterPro"/>
</dbReference>
<gene>
    <name evidence="8" type="ORF">C7450_11129</name>
</gene>
<dbReference type="RefSeq" id="WP_210206524.1">
    <property type="nucleotide sequence ID" value="NZ_CAKNFM010000006.1"/>
</dbReference>
<feature type="transmembrane region" description="Helical" evidence="7">
    <location>
        <begin position="184"/>
        <end position="212"/>
    </location>
</feature>
<evidence type="ECO:0000256" key="4">
    <source>
        <dbReference type="ARBA" id="ARBA00022989"/>
    </source>
</evidence>
<dbReference type="Proteomes" id="UP000248021">
    <property type="component" value="Unassembled WGS sequence"/>
</dbReference>
<dbReference type="GO" id="GO:0010043">
    <property type="term" value="P:response to zinc ion"/>
    <property type="evidence" value="ECO:0007669"/>
    <property type="project" value="TreeGrafter"/>
</dbReference>
<evidence type="ECO:0000256" key="1">
    <source>
        <dbReference type="ARBA" id="ARBA00004141"/>
    </source>
</evidence>
<feature type="transmembrane region" description="Helical" evidence="7">
    <location>
        <begin position="102"/>
        <end position="120"/>
    </location>
</feature>
<name>A0A2V3TXG6_9HYPH</name>
<feature type="transmembrane region" description="Helical" evidence="7">
    <location>
        <begin position="20"/>
        <end position="39"/>
    </location>
</feature>
<sequence length="289" mass="29985">MLYDLVLAPFVEFDFMRRALVGTLALALGAGPVGVFLMLRRMSLTGDAMAHAVLPGAAVGYLLYGLWLPAMTLGGLIVGFAVALLSGLVARVTALREDASLAGFYLISLALGVTLVSLRGSNVDLLHVLFGSVLALDDAALILIAGITTVTLVALALIYRPLVLECVDPTFLASVSRAGGPSHLIFLALVVLNLVGGFQALGTLLAVGLMMLPATSARLWTSEITGLIVLATLIGMLSGLVGIIISYHTSLPTGPCIILVAGGVHIASLVFGRAGGLIWRLIPQRHLTA</sequence>
<dbReference type="PANTHER" id="PTHR30477">
    <property type="entry name" value="ABC-TRANSPORTER METAL-BINDING PROTEIN"/>
    <property type="match status" value="1"/>
</dbReference>
<evidence type="ECO:0000256" key="7">
    <source>
        <dbReference type="SAM" id="Phobius"/>
    </source>
</evidence>
<accession>A0A2V3TXG6</accession>
<dbReference type="GO" id="GO:0055085">
    <property type="term" value="P:transmembrane transport"/>
    <property type="evidence" value="ECO:0007669"/>
    <property type="project" value="InterPro"/>
</dbReference>
<evidence type="ECO:0000256" key="2">
    <source>
        <dbReference type="ARBA" id="ARBA00008034"/>
    </source>
</evidence>
<evidence type="ECO:0000256" key="3">
    <source>
        <dbReference type="ARBA" id="ARBA00022692"/>
    </source>
</evidence>
<dbReference type="AlphaFoldDB" id="A0A2V3TXG6"/>
<keyword evidence="9" id="KW-1185">Reference proteome</keyword>
<evidence type="ECO:0000256" key="6">
    <source>
        <dbReference type="RuleBase" id="RU003943"/>
    </source>
</evidence>
<feature type="transmembrane region" description="Helical" evidence="7">
    <location>
        <begin position="48"/>
        <end position="67"/>
    </location>
</feature>
<dbReference type="Pfam" id="PF00950">
    <property type="entry name" value="ABC-3"/>
    <property type="match status" value="1"/>
</dbReference>
<evidence type="ECO:0000313" key="8">
    <source>
        <dbReference type="EMBL" id="PXW54499.1"/>
    </source>
</evidence>
<proteinExistence type="inferred from homology"/>
<protein>
    <submittedName>
        <fullName evidence="8">Zinc/manganese transport system permease protein</fullName>
    </submittedName>
</protein>
<comment type="caution">
    <text evidence="8">The sequence shown here is derived from an EMBL/GenBank/DDBJ whole genome shotgun (WGS) entry which is preliminary data.</text>
</comment>
<feature type="transmembrane region" description="Helical" evidence="7">
    <location>
        <begin position="73"/>
        <end position="90"/>
    </location>
</feature>
<comment type="subcellular location">
    <subcellularLocation>
        <location evidence="6">Cell membrane</location>
        <topology evidence="6">Multi-pass membrane protein</topology>
    </subcellularLocation>
    <subcellularLocation>
        <location evidence="1">Membrane</location>
        <topology evidence="1">Multi-pass membrane protein</topology>
    </subcellularLocation>
</comment>
<evidence type="ECO:0000313" key="9">
    <source>
        <dbReference type="Proteomes" id="UP000248021"/>
    </source>
</evidence>
<keyword evidence="5 7" id="KW-0472">Membrane</keyword>
<comment type="similarity">
    <text evidence="2 6">Belongs to the ABC-3 integral membrane protein family.</text>
</comment>
<feature type="transmembrane region" description="Helical" evidence="7">
    <location>
        <begin position="257"/>
        <end position="282"/>
    </location>
</feature>
<feature type="transmembrane region" description="Helical" evidence="7">
    <location>
        <begin position="224"/>
        <end position="245"/>
    </location>
</feature>
<keyword evidence="6" id="KW-0813">Transport</keyword>